<name>A0AAW2L7Q1_SESRA</name>
<evidence type="ECO:0000259" key="1">
    <source>
        <dbReference type="Pfam" id="PF25597"/>
    </source>
</evidence>
<accession>A0AAW2L7Q1</accession>
<dbReference type="Pfam" id="PF25597">
    <property type="entry name" value="SH3_retrovirus"/>
    <property type="match status" value="1"/>
</dbReference>
<proteinExistence type="predicted"/>
<sequence length="265" mass="30101">MNRSLTERARCLRLNAGLPKSFWADAVSMTCHLINRSPCASLGGKVAKDLWTSNPVDFDHLHIFYCSTYVHVPNDERSKLDLKSKHCIFLGYKKGVKGYKFWDPVTRKMVISRDAVFVVQSMLQQHQDKMPKIGSSSNALQMELEPHPVAIENRGSSHSNIQSNIWLGYEDMVSFALLISGEGPTTFHGAITSQEKKEWMGAMVEEIEYLQKNHTWELVQLPEGKKAIGCKWMHKKETNSIRKRREKVQGLVGSKGILTIEGDRL</sequence>
<organism evidence="2">
    <name type="scientific">Sesamum radiatum</name>
    <name type="common">Black benniseed</name>
    <dbReference type="NCBI Taxonomy" id="300843"/>
    <lineage>
        <taxon>Eukaryota</taxon>
        <taxon>Viridiplantae</taxon>
        <taxon>Streptophyta</taxon>
        <taxon>Embryophyta</taxon>
        <taxon>Tracheophyta</taxon>
        <taxon>Spermatophyta</taxon>
        <taxon>Magnoliopsida</taxon>
        <taxon>eudicotyledons</taxon>
        <taxon>Gunneridae</taxon>
        <taxon>Pentapetalae</taxon>
        <taxon>asterids</taxon>
        <taxon>lamiids</taxon>
        <taxon>Lamiales</taxon>
        <taxon>Pedaliaceae</taxon>
        <taxon>Sesamum</taxon>
    </lineage>
</organism>
<reference evidence="2" key="2">
    <citation type="journal article" date="2024" name="Plant">
        <title>Genomic evolution and insights into agronomic trait innovations of Sesamum species.</title>
        <authorList>
            <person name="Miao H."/>
            <person name="Wang L."/>
            <person name="Qu L."/>
            <person name="Liu H."/>
            <person name="Sun Y."/>
            <person name="Le M."/>
            <person name="Wang Q."/>
            <person name="Wei S."/>
            <person name="Zheng Y."/>
            <person name="Lin W."/>
            <person name="Duan Y."/>
            <person name="Cao H."/>
            <person name="Xiong S."/>
            <person name="Wang X."/>
            <person name="Wei L."/>
            <person name="Li C."/>
            <person name="Ma Q."/>
            <person name="Ju M."/>
            <person name="Zhao R."/>
            <person name="Li G."/>
            <person name="Mu C."/>
            <person name="Tian Q."/>
            <person name="Mei H."/>
            <person name="Zhang T."/>
            <person name="Gao T."/>
            <person name="Zhang H."/>
        </authorList>
    </citation>
    <scope>NUCLEOTIDE SEQUENCE</scope>
    <source>
        <strain evidence="2">G02</strain>
    </source>
</reference>
<dbReference type="PANTHER" id="PTHR42648">
    <property type="entry name" value="TRANSPOSASE, PUTATIVE-RELATED"/>
    <property type="match status" value="1"/>
</dbReference>
<dbReference type="AlphaFoldDB" id="A0AAW2L7Q1"/>
<feature type="domain" description="Retroviral polymerase SH3-like" evidence="1">
    <location>
        <begin position="66"/>
        <end position="122"/>
    </location>
</feature>
<dbReference type="PANTHER" id="PTHR42648:SF28">
    <property type="entry name" value="TRANSPOSON-ENCODED PROTEIN WITH RIBONUCLEASE H-LIKE AND RETROVIRUS ZINC FINGER-LIKE DOMAINS"/>
    <property type="match status" value="1"/>
</dbReference>
<evidence type="ECO:0000313" key="2">
    <source>
        <dbReference type="EMBL" id="KAL0315377.1"/>
    </source>
</evidence>
<dbReference type="InterPro" id="IPR039537">
    <property type="entry name" value="Retrotran_Ty1/copia-like"/>
</dbReference>
<protein>
    <submittedName>
        <fullName evidence="2">Retrovirus-related Pol polyprotein from transposon TNT 1-94</fullName>
    </submittedName>
</protein>
<reference evidence="2" key="1">
    <citation type="submission" date="2020-06" db="EMBL/GenBank/DDBJ databases">
        <authorList>
            <person name="Li T."/>
            <person name="Hu X."/>
            <person name="Zhang T."/>
            <person name="Song X."/>
            <person name="Zhang H."/>
            <person name="Dai N."/>
            <person name="Sheng W."/>
            <person name="Hou X."/>
            <person name="Wei L."/>
        </authorList>
    </citation>
    <scope>NUCLEOTIDE SEQUENCE</scope>
    <source>
        <strain evidence="2">G02</strain>
        <tissue evidence="2">Leaf</tissue>
    </source>
</reference>
<dbReference type="EMBL" id="JACGWJ010000025">
    <property type="protein sequence ID" value="KAL0315377.1"/>
    <property type="molecule type" value="Genomic_DNA"/>
</dbReference>
<gene>
    <name evidence="2" type="ORF">Sradi_5415900</name>
</gene>
<comment type="caution">
    <text evidence="2">The sequence shown here is derived from an EMBL/GenBank/DDBJ whole genome shotgun (WGS) entry which is preliminary data.</text>
</comment>
<dbReference type="InterPro" id="IPR057670">
    <property type="entry name" value="SH3_retrovirus"/>
</dbReference>